<accession>A0AAV2DB07</accession>
<dbReference type="Proteomes" id="UP001497516">
    <property type="component" value="Chromosome 2"/>
</dbReference>
<gene>
    <name evidence="1" type="ORF">LTRI10_LOCUS12575</name>
</gene>
<reference evidence="1 2" key="1">
    <citation type="submission" date="2024-04" db="EMBL/GenBank/DDBJ databases">
        <authorList>
            <person name="Fracassetti M."/>
        </authorList>
    </citation>
    <scope>NUCLEOTIDE SEQUENCE [LARGE SCALE GENOMIC DNA]</scope>
</reference>
<sequence length="120" mass="12986">MLGEEGFYLNSPLRKPLLSEETESAQRCGGFCKSKYEAEVGGDATGKGSGHLTLPSQGHSDLDFAFPSSLDFIDAGIVELKPSPPLPQSVSFEPSLLSFLIYSILRQDGKTVAAKMFHVY</sequence>
<keyword evidence="2" id="KW-1185">Reference proteome</keyword>
<evidence type="ECO:0000313" key="2">
    <source>
        <dbReference type="Proteomes" id="UP001497516"/>
    </source>
</evidence>
<organism evidence="1 2">
    <name type="scientific">Linum trigynum</name>
    <dbReference type="NCBI Taxonomy" id="586398"/>
    <lineage>
        <taxon>Eukaryota</taxon>
        <taxon>Viridiplantae</taxon>
        <taxon>Streptophyta</taxon>
        <taxon>Embryophyta</taxon>
        <taxon>Tracheophyta</taxon>
        <taxon>Spermatophyta</taxon>
        <taxon>Magnoliopsida</taxon>
        <taxon>eudicotyledons</taxon>
        <taxon>Gunneridae</taxon>
        <taxon>Pentapetalae</taxon>
        <taxon>rosids</taxon>
        <taxon>fabids</taxon>
        <taxon>Malpighiales</taxon>
        <taxon>Linaceae</taxon>
        <taxon>Linum</taxon>
    </lineage>
</organism>
<dbReference type="AlphaFoldDB" id="A0AAV2DB07"/>
<name>A0AAV2DB07_9ROSI</name>
<protein>
    <submittedName>
        <fullName evidence="1">Uncharacterized protein</fullName>
    </submittedName>
</protein>
<evidence type="ECO:0000313" key="1">
    <source>
        <dbReference type="EMBL" id="CAL1370447.1"/>
    </source>
</evidence>
<dbReference type="EMBL" id="OZ034815">
    <property type="protein sequence ID" value="CAL1370447.1"/>
    <property type="molecule type" value="Genomic_DNA"/>
</dbReference>
<proteinExistence type="predicted"/>